<dbReference type="AlphaFoldDB" id="A0A8J4DDB3"/>
<evidence type="ECO:0000313" key="3">
    <source>
        <dbReference type="Proteomes" id="UP000605992"/>
    </source>
</evidence>
<dbReference type="Proteomes" id="UP000605992">
    <property type="component" value="Unassembled WGS sequence"/>
</dbReference>
<organism evidence="2 3">
    <name type="scientific">Planotetraspora thailandica</name>
    <dbReference type="NCBI Taxonomy" id="487172"/>
    <lineage>
        <taxon>Bacteria</taxon>
        <taxon>Bacillati</taxon>
        <taxon>Actinomycetota</taxon>
        <taxon>Actinomycetes</taxon>
        <taxon>Streptosporangiales</taxon>
        <taxon>Streptosporangiaceae</taxon>
        <taxon>Planotetraspora</taxon>
    </lineage>
</organism>
<sequence>MLLLLAACARVVPPAPRIAVSAAVSPAESQGLSVTADGGRLTSVLVYAGRDPVPGSFDASRTRWRSSGSLRPGTDYVVDAIATGRDGVTAHTATTLHTAPVRG</sequence>
<feature type="domain" description="Bacterial Ig" evidence="1">
    <location>
        <begin position="29"/>
        <end position="99"/>
    </location>
</feature>
<evidence type="ECO:0000259" key="1">
    <source>
        <dbReference type="Pfam" id="PF17964"/>
    </source>
</evidence>
<evidence type="ECO:0000313" key="2">
    <source>
        <dbReference type="EMBL" id="GII58453.1"/>
    </source>
</evidence>
<comment type="caution">
    <text evidence="2">The sequence shown here is derived from an EMBL/GenBank/DDBJ whole genome shotgun (WGS) entry which is preliminary data.</text>
</comment>
<dbReference type="Gene3D" id="2.60.40.3780">
    <property type="match status" value="1"/>
</dbReference>
<dbReference type="EMBL" id="BOOR01000065">
    <property type="protein sequence ID" value="GII58453.1"/>
    <property type="molecule type" value="Genomic_DNA"/>
</dbReference>
<dbReference type="Pfam" id="PF17964">
    <property type="entry name" value="Big_10"/>
    <property type="match status" value="1"/>
</dbReference>
<proteinExistence type="predicted"/>
<keyword evidence="3" id="KW-1185">Reference proteome</keyword>
<dbReference type="InterPro" id="IPR041280">
    <property type="entry name" value="Big_10"/>
</dbReference>
<accession>A0A8J4DDB3</accession>
<name>A0A8J4DDB3_9ACTN</name>
<protein>
    <recommendedName>
        <fullName evidence="1">Bacterial Ig domain-containing protein</fullName>
    </recommendedName>
</protein>
<reference evidence="2" key="1">
    <citation type="submission" date="2021-01" db="EMBL/GenBank/DDBJ databases">
        <title>Whole genome shotgun sequence of Planotetraspora thailandica NBRC 104271.</title>
        <authorList>
            <person name="Komaki H."/>
            <person name="Tamura T."/>
        </authorList>
    </citation>
    <scope>NUCLEOTIDE SEQUENCE</scope>
    <source>
        <strain evidence="2">NBRC 104271</strain>
    </source>
</reference>
<gene>
    <name evidence="2" type="ORF">Pth03_68420</name>
</gene>